<reference evidence="1" key="1">
    <citation type="submission" date="2016-11" db="EMBL/GenBank/DDBJ databases">
        <title>The genome sequence of Colletotrichum cuscutae.</title>
        <authorList>
            <person name="Baroncelli R."/>
        </authorList>
    </citation>
    <scope>NUCLEOTIDE SEQUENCE</scope>
    <source>
        <strain evidence="1">IMI 304802</strain>
    </source>
</reference>
<dbReference type="Proteomes" id="UP001239213">
    <property type="component" value="Unassembled WGS sequence"/>
</dbReference>
<dbReference type="EMBL" id="MPDP01000296">
    <property type="protein sequence ID" value="KAK1452605.1"/>
    <property type="molecule type" value="Genomic_DNA"/>
</dbReference>
<keyword evidence="2" id="KW-1185">Reference proteome</keyword>
<name>A0AAI9U6I9_9PEZI</name>
<dbReference type="AlphaFoldDB" id="A0AAI9U6I9"/>
<sequence length="87" mass="9598">MLPMLPMAATPTDTCYPSVRIQPAACRVHSVPYYYAGSTLADAQRPTYSYWSPGTAAQHVNPVTLCLSLHWARTPQLIPFHRAPSTP</sequence>
<protein>
    <submittedName>
        <fullName evidence="1">Uncharacterized protein</fullName>
    </submittedName>
</protein>
<organism evidence="1 2">
    <name type="scientific">Colletotrichum cuscutae</name>
    <dbReference type="NCBI Taxonomy" id="1209917"/>
    <lineage>
        <taxon>Eukaryota</taxon>
        <taxon>Fungi</taxon>
        <taxon>Dikarya</taxon>
        <taxon>Ascomycota</taxon>
        <taxon>Pezizomycotina</taxon>
        <taxon>Sordariomycetes</taxon>
        <taxon>Hypocreomycetidae</taxon>
        <taxon>Glomerellales</taxon>
        <taxon>Glomerellaceae</taxon>
        <taxon>Colletotrichum</taxon>
        <taxon>Colletotrichum acutatum species complex</taxon>
    </lineage>
</organism>
<proteinExistence type="predicted"/>
<evidence type="ECO:0000313" key="1">
    <source>
        <dbReference type="EMBL" id="KAK1452605.1"/>
    </source>
</evidence>
<gene>
    <name evidence="1" type="ORF">CCUS01_10836</name>
</gene>
<evidence type="ECO:0000313" key="2">
    <source>
        <dbReference type="Proteomes" id="UP001239213"/>
    </source>
</evidence>
<accession>A0AAI9U6I9</accession>
<comment type="caution">
    <text evidence="1">The sequence shown here is derived from an EMBL/GenBank/DDBJ whole genome shotgun (WGS) entry which is preliminary data.</text>
</comment>